<feature type="transmembrane region" description="Helical" evidence="1">
    <location>
        <begin position="258"/>
        <end position="280"/>
    </location>
</feature>
<sequence>MHWRPSAETCLANDSEFSCTLPDHFEGDGDIAGPGVFWAFVVAAFLPIIPAGLGMVWEGLEYRRQLNRQYFPSLRNYFDAFLISVGDTQIVTSLALLITADFFMGCNISAYHYNLACKLVLISSASHIASIAFVHRYFKRSLILGAIRCSLILGTHAIGWDLIARRAMSPIFPNAGPSNSLLNNTGQNGTSLVLPAACFFNHPGVSAVKSYDNFTASPHWILNVTATPATNSSIGSNGTATLNFENFSNNDDLSNDDLGAYVAIAIAIFLTLLASCILNVYERSDKPQRRHWTACCFRCSSFIIVYVVMFYEFTKFRALQGWMIESGLFGEDDGETTFGSFGQVMPVILLALPLLAGCEEIFAESKTSKASTDDEKF</sequence>
<name>A0A9P4W356_CURKU</name>
<gene>
    <name evidence="2" type="ORF">E8E13_000076</name>
</gene>
<keyword evidence="3" id="KW-1185">Reference proteome</keyword>
<proteinExistence type="predicted"/>
<dbReference type="PANTHER" id="PTHR37577:SF1">
    <property type="entry name" value="INTEGRAL MEMBRANE PROTEIN"/>
    <property type="match status" value="1"/>
</dbReference>
<dbReference type="Proteomes" id="UP000801428">
    <property type="component" value="Unassembled WGS sequence"/>
</dbReference>
<feature type="transmembrane region" description="Helical" evidence="1">
    <location>
        <begin position="141"/>
        <end position="160"/>
    </location>
</feature>
<keyword evidence="1" id="KW-0812">Transmembrane</keyword>
<dbReference type="OrthoDB" id="5427664at2759"/>
<dbReference type="PANTHER" id="PTHR37577">
    <property type="entry name" value="INTEGRAL MEMBRANE PROTEIN"/>
    <property type="match status" value="1"/>
</dbReference>
<keyword evidence="1" id="KW-1133">Transmembrane helix</keyword>
<feature type="transmembrane region" description="Helical" evidence="1">
    <location>
        <begin position="292"/>
        <end position="311"/>
    </location>
</feature>
<protein>
    <submittedName>
        <fullName evidence="2">Uncharacterized protein</fullName>
    </submittedName>
</protein>
<evidence type="ECO:0000313" key="3">
    <source>
        <dbReference type="Proteomes" id="UP000801428"/>
    </source>
</evidence>
<evidence type="ECO:0000313" key="2">
    <source>
        <dbReference type="EMBL" id="KAF2996183.1"/>
    </source>
</evidence>
<feature type="transmembrane region" description="Helical" evidence="1">
    <location>
        <begin position="36"/>
        <end position="57"/>
    </location>
</feature>
<evidence type="ECO:0000256" key="1">
    <source>
        <dbReference type="SAM" id="Phobius"/>
    </source>
</evidence>
<dbReference type="EMBL" id="SWKU01000028">
    <property type="protein sequence ID" value="KAF2996183.1"/>
    <property type="molecule type" value="Genomic_DNA"/>
</dbReference>
<dbReference type="InterPro" id="IPR053018">
    <property type="entry name" value="Elsinochrome_Biosynth-Asso"/>
</dbReference>
<feature type="transmembrane region" description="Helical" evidence="1">
    <location>
        <begin position="338"/>
        <end position="356"/>
    </location>
</feature>
<keyword evidence="1" id="KW-0472">Membrane</keyword>
<feature type="transmembrane region" description="Helical" evidence="1">
    <location>
        <begin position="110"/>
        <end position="134"/>
    </location>
</feature>
<dbReference type="AlphaFoldDB" id="A0A9P4W356"/>
<comment type="caution">
    <text evidence="2">The sequence shown here is derived from an EMBL/GenBank/DDBJ whole genome shotgun (WGS) entry which is preliminary data.</text>
</comment>
<feature type="transmembrane region" description="Helical" evidence="1">
    <location>
        <begin position="77"/>
        <end position="98"/>
    </location>
</feature>
<reference evidence="2" key="1">
    <citation type="submission" date="2019-04" db="EMBL/GenBank/DDBJ databases">
        <title>Sequencing of skin fungus with MAO and IRED activity.</title>
        <authorList>
            <person name="Marsaioli A.J."/>
            <person name="Bonatto J.M.C."/>
            <person name="Reis Junior O."/>
        </authorList>
    </citation>
    <scope>NUCLEOTIDE SEQUENCE</scope>
    <source>
        <strain evidence="2">30M1</strain>
    </source>
</reference>
<accession>A0A9P4W356</accession>
<organism evidence="2 3">
    <name type="scientific">Curvularia kusanoi</name>
    <name type="common">Cochliobolus kusanoi</name>
    <dbReference type="NCBI Taxonomy" id="90978"/>
    <lineage>
        <taxon>Eukaryota</taxon>
        <taxon>Fungi</taxon>
        <taxon>Dikarya</taxon>
        <taxon>Ascomycota</taxon>
        <taxon>Pezizomycotina</taxon>
        <taxon>Dothideomycetes</taxon>
        <taxon>Pleosporomycetidae</taxon>
        <taxon>Pleosporales</taxon>
        <taxon>Pleosporineae</taxon>
        <taxon>Pleosporaceae</taxon>
        <taxon>Curvularia</taxon>
    </lineage>
</organism>